<dbReference type="RefSeq" id="WP_138212142.1">
    <property type="nucleotide sequence ID" value="NZ_VASG01000001.1"/>
</dbReference>
<evidence type="ECO:0000256" key="6">
    <source>
        <dbReference type="SAM" id="Phobius"/>
    </source>
</evidence>
<accession>A0A5R9AGC9</accession>
<dbReference type="EMBL" id="VASG01000001">
    <property type="protein sequence ID" value="TLP77781.1"/>
    <property type="molecule type" value="Genomic_DNA"/>
</dbReference>
<protein>
    <submittedName>
        <fullName evidence="7">Neutral zinc metallopeptidase</fullName>
    </submittedName>
</protein>
<comment type="subcellular location">
    <subcellularLocation>
        <location evidence="1">Membrane</location>
        <topology evidence="1">Single-pass membrane protein</topology>
    </subcellularLocation>
</comment>
<feature type="region of interest" description="Disordered" evidence="5">
    <location>
        <begin position="70"/>
        <end position="90"/>
    </location>
</feature>
<keyword evidence="3 6" id="KW-1133">Transmembrane helix</keyword>
<feature type="compositionally biased region" description="Basic and acidic residues" evidence="5">
    <location>
        <begin position="8"/>
        <end position="19"/>
    </location>
</feature>
<dbReference type="Pfam" id="PF04228">
    <property type="entry name" value="Zn_peptidase"/>
    <property type="match status" value="1"/>
</dbReference>
<reference evidence="7 8" key="1">
    <citation type="submission" date="2019-05" db="EMBL/GenBank/DDBJ databases">
        <authorList>
            <person name="Moore K."/>
            <person name="O'Neill P."/>
            <person name="Farbos A."/>
            <person name="Studholme D.J."/>
        </authorList>
    </citation>
    <scope>NUCLEOTIDE SEQUENCE [LARGE SCALE GENOMIC DNA]</scope>
    <source>
        <strain evidence="7 8">DSM 9128</strain>
    </source>
</reference>
<dbReference type="PANTHER" id="PTHR30168">
    <property type="entry name" value="PUTATIVE MEMBRANE PROTEIN YPFJ"/>
    <property type="match status" value="1"/>
</dbReference>
<evidence type="ECO:0000313" key="8">
    <source>
        <dbReference type="Proteomes" id="UP000307510"/>
    </source>
</evidence>
<dbReference type="PANTHER" id="PTHR30168:SF0">
    <property type="entry name" value="INNER MEMBRANE PROTEIN"/>
    <property type="match status" value="1"/>
</dbReference>
<dbReference type="Proteomes" id="UP000307510">
    <property type="component" value="Unassembled WGS sequence"/>
</dbReference>
<dbReference type="GO" id="GO:0016020">
    <property type="term" value="C:membrane"/>
    <property type="evidence" value="ECO:0007669"/>
    <property type="project" value="UniProtKB-SubCell"/>
</dbReference>
<reference evidence="8" key="2">
    <citation type="submission" date="2019-06" db="EMBL/GenBank/DDBJ databases">
        <title>AzeR, a transcriptional regulator that responds to azelaic acid in Pseudomonas nitroreducens.</title>
        <authorList>
            <person name="Bez C."/>
            <person name="Javvadi S.G."/>
            <person name="Bertani I."/>
            <person name="Devescovi G."/>
            <person name="Studholme D.J."/>
            <person name="Geller A."/>
            <person name="Levy A."/>
            <person name="Venturi V."/>
        </authorList>
    </citation>
    <scope>NUCLEOTIDE SEQUENCE [LARGE SCALE GENOMIC DNA]</scope>
    <source>
        <strain evidence="8">DSM 9128</strain>
    </source>
</reference>
<dbReference type="InterPro" id="IPR007343">
    <property type="entry name" value="Uncharacterised_pept_Zn_put"/>
</dbReference>
<keyword evidence="4 6" id="KW-0472">Membrane</keyword>
<evidence type="ECO:0000256" key="3">
    <source>
        <dbReference type="ARBA" id="ARBA00022989"/>
    </source>
</evidence>
<evidence type="ECO:0000256" key="5">
    <source>
        <dbReference type="SAM" id="MobiDB-lite"/>
    </source>
</evidence>
<proteinExistence type="predicted"/>
<evidence type="ECO:0000256" key="1">
    <source>
        <dbReference type="ARBA" id="ARBA00004167"/>
    </source>
</evidence>
<gene>
    <name evidence="7" type="ORF">FEA48_00885</name>
</gene>
<keyword evidence="2 6" id="KW-0812">Transmembrane</keyword>
<evidence type="ECO:0000256" key="4">
    <source>
        <dbReference type="ARBA" id="ARBA00023136"/>
    </source>
</evidence>
<feature type="region of interest" description="Disordered" evidence="5">
    <location>
        <begin position="1"/>
        <end position="27"/>
    </location>
</feature>
<evidence type="ECO:0000256" key="2">
    <source>
        <dbReference type="ARBA" id="ARBA00022692"/>
    </source>
</evidence>
<feature type="transmembrane region" description="Helical" evidence="6">
    <location>
        <begin position="36"/>
        <end position="53"/>
    </location>
</feature>
<dbReference type="AlphaFoldDB" id="A0A5R9AGC9"/>
<evidence type="ECO:0000313" key="7">
    <source>
        <dbReference type="EMBL" id="TLP77781.1"/>
    </source>
</evidence>
<name>A0A5R9AGC9_PSENT</name>
<sequence>MLWRKGRRSDNVVDARDDSGGGGMGGGGGMRIGGRGLSLGGVAIVVVIGLLSGQDPMTILGSLLGQMDVSQQQAPARPTQGKPATGNDPQVDFVRSILGDTEDTWGEIFARSNQQYEQPKLILFNGGVNSACGFASSAVGPFYCPGDHRVYLDLGFFREMEQKFSAAGDFAQAYVIAHEVGHHVQNLLGISAKINAARQRGARMEGANGLSVRQELQADCFAGVWANHAQQRLNWLEPGDVEEALNAANAIGDDHLQRQARGTVMPDSFTHGSSAQRVRWFKIGFESGAPGKCDTFKAQTL</sequence>
<comment type="caution">
    <text evidence="7">The sequence shown here is derived from an EMBL/GenBank/DDBJ whole genome shotgun (WGS) entry which is preliminary data.</text>
</comment>
<organism evidence="7 8">
    <name type="scientific">Pseudomonas nitroreducens</name>
    <dbReference type="NCBI Taxonomy" id="46680"/>
    <lineage>
        <taxon>Bacteria</taxon>
        <taxon>Pseudomonadati</taxon>
        <taxon>Pseudomonadota</taxon>
        <taxon>Gammaproteobacteria</taxon>
        <taxon>Pseudomonadales</taxon>
        <taxon>Pseudomonadaceae</taxon>
        <taxon>Pseudomonas</taxon>
    </lineage>
</organism>